<dbReference type="AlphaFoldDB" id="A0A2K2UEU4"/>
<evidence type="ECO:0000313" key="2">
    <source>
        <dbReference type="Proteomes" id="UP000236197"/>
    </source>
</evidence>
<reference evidence="2" key="1">
    <citation type="submission" date="2018-01" db="EMBL/GenBank/DDBJ databases">
        <title>Rubneribacter badeniensis gen. nov., sp. nov., and Colonibacter rubneri, gen. nov., sp. nov., WGS of new members of the Eggerthellaceae.</title>
        <authorList>
            <person name="Danylec N."/>
            <person name="Stoll D.A."/>
            <person name="Doetsch A."/>
            <person name="Kulling S.E."/>
            <person name="Huch M."/>
        </authorList>
    </citation>
    <scope>NUCLEOTIDE SEQUENCE [LARGE SCALE GENOMIC DNA]</scope>
    <source>
        <strain evidence="2">ResAG-96</strain>
    </source>
</reference>
<proteinExistence type="predicted"/>
<keyword evidence="2" id="KW-1185">Reference proteome</keyword>
<evidence type="ECO:0000313" key="1">
    <source>
        <dbReference type="EMBL" id="PNV68738.1"/>
    </source>
</evidence>
<organism evidence="1 2">
    <name type="scientific">Enteroscipio rubneri</name>
    <dbReference type="NCBI Taxonomy" id="2070686"/>
    <lineage>
        <taxon>Bacteria</taxon>
        <taxon>Bacillati</taxon>
        <taxon>Actinomycetota</taxon>
        <taxon>Coriobacteriia</taxon>
        <taxon>Eggerthellales</taxon>
        <taxon>Eggerthellaceae</taxon>
        <taxon>Enteroscipio</taxon>
    </lineage>
</organism>
<name>A0A2K2UEU4_9ACTN</name>
<accession>A0A2K2UEU4</accession>
<sequence length="63" mass="6807">MCAKLHNCGDVRDAHGRPMHIANIVRVLLSSGSRSPSGLTARIVHGESLKMGAVVIRRARHLP</sequence>
<dbReference type="EMBL" id="PPEK01000001">
    <property type="protein sequence ID" value="PNV68738.1"/>
    <property type="molecule type" value="Genomic_DNA"/>
</dbReference>
<protein>
    <submittedName>
        <fullName evidence="1">Uncharacterized protein</fullName>
    </submittedName>
</protein>
<gene>
    <name evidence="1" type="ORF">C2L71_01810</name>
</gene>
<comment type="caution">
    <text evidence="1">The sequence shown here is derived from an EMBL/GenBank/DDBJ whole genome shotgun (WGS) entry which is preliminary data.</text>
</comment>
<dbReference type="Proteomes" id="UP000236197">
    <property type="component" value="Unassembled WGS sequence"/>
</dbReference>